<evidence type="ECO:0000313" key="2">
    <source>
        <dbReference type="Proteomes" id="UP000006324"/>
    </source>
</evidence>
<dbReference type="EMBL" id="AHNQ02000009">
    <property type="protein sequence ID" value="EKO26799.1"/>
    <property type="molecule type" value="Genomic_DNA"/>
</dbReference>
<dbReference type="AlphaFoldDB" id="A0A0F6HEL7"/>
<reference evidence="1 2" key="1">
    <citation type="submission" date="2012-09" db="EMBL/GenBank/DDBJ databases">
        <authorList>
            <person name="Harkins D.M."/>
            <person name="Durkin A.S."/>
            <person name="Brinkac L.M."/>
            <person name="Selengut J.D."/>
            <person name="Sanka R."/>
            <person name="DePew J."/>
            <person name="Purushe J."/>
            <person name="Chanthongthip A."/>
            <person name="Lattana O."/>
            <person name="Phetsouvanh R."/>
            <person name="Newton P.N."/>
            <person name="Vinetz J.M."/>
            <person name="Sutton G.G."/>
            <person name="Nelson W.C."/>
            <person name="Fouts D.E."/>
        </authorList>
    </citation>
    <scope>NUCLEOTIDE SEQUENCE [LARGE SCALE GENOMIC DNA]</scope>
    <source>
        <strain evidence="1 2">UI 12621</strain>
    </source>
</reference>
<evidence type="ECO:0000313" key="1">
    <source>
        <dbReference type="EMBL" id="EKO26799.1"/>
    </source>
</evidence>
<name>A0A0F6HEL7_LEPIR</name>
<accession>A0A0F6HEL7</accession>
<protein>
    <submittedName>
        <fullName evidence="1">Uncharacterized protein</fullName>
    </submittedName>
</protein>
<sequence length="46" mass="5503">MILFKILTSEISKYISFRNGYKKQKGFNFANEIKIHLPYSVNFIFL</sequence>
<dbReference type="Proteomes" id="UP000006324">
    <property type="component" value="Unassembled WGS sequence"/>
</dbReference>
<gene>
    <name evidence="1" type="ORF">LEP1GSC104_1124</name>
</gene>
<organism evidence="1 2">
    <name type="scientific">Leptospira interrogans str. UI 12621</name>
    <dbReference type="NCBI Taxonomy" id="1049937"/>
    <lineage>
        <taxon>Bacteria</taxon>
        <taxon>Pseudomonadati</taxon>
        <taxon>Spirochaetota</taxon>
        <taxon>Spirochaetia</taxon>
        <taxon>Leptospirales</taxon>
        <taxon>Leptospiraceae</taxon>
        <taxon>Leptospira</taxon>
    </lineage>
</organism>
<proteinExistence type="predicted"/>
<comment type="caution">
    <text evidence="1">The sequence shown here is derived from an EMBL/GenBank/DDBJ whole genome shotgun (WGS) entry which is preliminary data.</text>
</comment>